<dbReference type="InterPro" id="IPR032675">
    <property type="entry name" value="LRR_dom_sf"/>
</dbReference>
<evidence type="ECO:0000313" key="1">
    <source>
        <dbReference type="RefSeq" id="XP_016488659.1"/>
    </source>
</evidence>
<dbReference type="OrthoDB" id="1303433at2759"/>
<dbReference type="RefSeq" id="XP_016488659.1">
    <property type="nucleotide sequence ID" value="XM_016633173.1"/>
</dbReference>
<accession>A0A1S4BIF8</accession>
<dbReference type="AlphaFoldDB" id="A0A1S4BIF8"/>
<dbReference type="SUPFAM" id="SSF52058">
    <property type="entry name" value="L domain-like"/>
    <property type="match status" value="1"/>
</dbReference>
<sequence length="150" mass="16937">MAYSNFEEFRAPLKYFKCLKKLIFSYCENLKISPKFAGLHLLEELSFSGCLNLMGLDSTIGDLERLCSLNLTSCCNIWKLPDRICDLKSLEILILDGCSKLKELPDDLGKLECLREVHAAATALTFKELGDAIAMTRLLAYCWVCERSPT</sequence>
<dbReference type="Gene3D" id="3.80.10.10">
    <property type="entry name" value="Ribonuclease Inhibitor"/>
    <property type="match status" value="1"/>
</dbReference>
<dbReference type="PANTHER" id="PTHR16083:SF86">
    <property type="entry name" value="DISEASE RESISTANCE PROTEIN TAO1-LIKE"/>
    <property type="match status" value="1"/>
</dbReference>
<gene>
    <name evidence="1" type="primary">LOC107808646</name>
</gene>
<proteinExistence type="predicted"/>
<name>A0A1S4BIF8_TOBAC</name>
<dbReference type="OMA" id="LTIRYCT"/>
<dbReference type="PaxDb" id="4097-A0A1S4BIF8"/>
<dbReference type="SMR" id="A0A1S4BIF8"/>
<dbReference type="PANTHER" id="PTHR16083">
    <property type="entry name" value="LEUCINE RICH REPEAT CONTAINING PROTEIN"/>
    <property type="match status" value="1"/>
</dbReference>
<protein>
    <submittedName>
        <fullName evidence="1">Disease resistance protein TAO1-like</fullName>
    </submittedName>
</protein>
<organism evidence="1">
    <name type="scientific">Nicotiana tabacum</name>
    <name type="common">Common tobacco</name>
    <dbReference type="NCBI Taxonomy" id="4097"/>
    <lineage>
        <taxon>Eukaryota</taxon>
        <taxon>Viridiplantae</taxon>
        <taxon>Streptophyta</taxon>
        <taxon>Embryophyta</taxon>
        <taxon>Tracheophyta</taxon>
        <taxon>Spermatophyta</taxon>
        <taxon>Magnoliopsida</taxon>
        <taxon>eudicotyledons</taxon>
        <taxon>Gunneridae</taxon>
        <taxon>Pentapetalae</taxon>
        <taxon>asterids</taxon>
        <taxon>lamiids</taxon>
        <taxon>Solanales</taxon>
        <taxon>Solanaceae</taxon>
        <taxon>Nicotianoideae</taxon>
        <taxon>Nicotianeae</taxon>
        <taxon>Nicotiana</taxon>
    </lineage>
</organism>
<reference evidence="1" key="1">
    <citation type="submission" date="2025-08" db="UniProtKB">
        <authorList>
            <consortium name="RefSeq"/>
        </authorList>
    </citation>
    <scope>IDENTIFICATION</scope>
</reference>
<dbReference type="KEGG" id="nta:107808646"/>